<dbReference type="InterPro" id="IPR013424">
    <property type="entry name" value="Ice-binding_C"/>
</dbReference>
<evidence type="ECO:0000313" key="2">
    <source>
        <dbReference type="EMBL" id="TWU48544.1"/>
    </source>
</evidence>
<proteinExistence type="predicted"/>
<dbReference type="NCBIfam" id="TIGR02595">
    <property type="entry name" value="PEP_CTERM"/>
    <property type="match status" value="1"/>
</dbReference>
<sequence precursor="true">MKRLTCVGFGLSGNGKRRRMRLAAALLGLGTSVAWFGNPASAQTTWAFPTTGTWSDATKWSTGVVPDNAAENVLVSQSGTYTVTLDDNRSINDLTLNAGAATFRHTSGILSLNGALQVLAGRYELAGGTLSGGTLTGNDLAYVYGALDAVSVTGGITLSEPSGYVTFAGGTTVAGDIAVENTSTIYVDQTFSLNSQTMTLGDAGGTTSGVVYLLTGSMVTIDSGSTVRANAAGFYLQGGELINEGLIEATLSTNSGLYDFGGGTFTNRGTVTASNGAILDVGSGNTTNVGGTMSSTLGSSLTMSGAWSNSGGVLSTDGTSSLSLGGTFDTANLGTINRATGGNVYITGAQNNVGSTFSPGAGWTLAGGTISGGTLTGNDLAYASGVLDAVSVTGGITLSEPSGYVTLSGGTTVAGDIAVENNSTIYVDQAFSLSSQTMTLGDAGGTTSGVVYLLTGSMVTIDSGSTVRANAAGFYLQGGELINEGLIEATLSTNSGLYDFGGGTFTNRGTVTASNGAILDVGSGNTTNVGGTMSSTLGSSLTMSGAWSNSGGVLSTDGTSSLSLGGTFDTANLGTINVASGGKVYISGTQTNVGSTFSPGPGWTLAGGTISGGTLNGNSLAYSYGALDAVSVTGGMTLSEPSGYVTVMGGTTIAGDIGIDNSSTLYIDQDHTFSNQKVTLGDVSGTTAGTVYFYQSVSTGNEATFASDSQLVGNGTVFSSTVPVHLDGTISPGFSVGILYFNGDGEFDLGSTAMLDIELGGTNPGEFDTLTFDRLTLGGGLNVSLVNGFTLADGMVFDFLFVSDPISGTGMFNGLNNLDTVGTFGGFDLKVAYGVGDGNNDVRLFSVVTAVPEPSAVAALAMGGLVVIGYRKRRQKLVLA</sequence>
<keyword evidence="3" id="KW-1185">Reference proteome</keyword>
<dbReference type="AlphaFoldDB" id="A0A5C6EJ72"/>
<evidence type="ECO:0000313" key="3">
    <source>
        <dbReference type="Proteomes" id="UP000318288"/>
    </source>
</evidence>
<feature type="chain" id="PRO_5023090216" description="Autotransporter-associated beta strand repeat protein" evidence="1">
    <location>
        <begin position="37"/>
        <end position="880"/>
    </location>
</feature>
<gene>
    <name evidence="2" type="ORF">Poly51_44440</name>
</gene>
<keyword evidence="1" id="KW-0732">Signal</keyword>
<dbReference type="Proteomes" id="UP000318288">
    <property type="component" value="Unassembled WGS sequence"/>
</dbReference>
<evidence type="ECO:0008006" key="4">
    <source>
        <dbReference type="Google" id="ProtNLM"/>
    </source>
</evidence>
<protein>
    <recommendedName>
        <fullName evidence="4">Autotransporter-associated beta strand repeat protein</fullName>
    </recommendedName>
</protein>
<accession>A0A5C6EJ72</accession>
<dbReference type="RefSeq" id="WP_146459948.1">
    <property type="nucleotide sequence ID" value="NZ_SJPW01000006.1"/>
</dbReference>
<feature type="signal peptide" evidence="1">
    <location>
        <begin position="1"/>
        <end position="36"/>
    </location>
</feature>
<reference evidence="2 3" key="1">
    <citation type="submission" date="2019-02" db="EMBL/GenBank/DDBJ databases">
        <title>Deep-cultivation of Planctomycetes and their phenomic and genomic characterization uncovers novel biology.</title>
        <authorList>
            <person name="Wiegand S."/>
            <person name="Jogler M."/>
            <person name="Boedeker C."/>
            <person name="Pinto D."/>
            <person name="Vollmers J."/>
            <person name="Rivas-Marin E."/>
            <person name="Kohn T."/>
            <person name="Peeters S.H."/>
            <person name="Heuer A."/>
            <person name="Rast P."/>
            <person name="Oberbeckmann S."/>
            <person name="Bunk B."/>
            <person name="Jeske O."/>
            <person name="Meyerdierks A."/>
            <person name="Storesund J.E."/>
            <person name="Kallscheuer N."/>
            <person name="Luecker S."/>
            <person name="Lage O.M."/>
            <person name="Pohl T."/>
            <person name="Merkel B.J."/>
            <person name="Hornburger P."/>
            <person name="Mueller R.-W."/>
            <person name="Bruemmer F."/>
            <person name="Labrenz M."/>
            <person name="Spormann A.M."/>
            <person name="Op Den Camp H."/>
            <person name="Overmann J."/>
            <person name="Amann R."/>
            <person name="Jetten M.S.M."/>
            <person name="Mascher T."/>
            <person name="Medema M.H."/>
            <person name="Devos D.P."/>
            <person name="Kaster A.-K."/>
            <person name="Ovreas L."/>
            <person name="Rohde M."/>
            <person name="Galperin M.Y."/>
            <person name="Jogler C."/>
        </authorList>
    </citation>
    <scope>NUCLEOTIDE SEQUENCE [LARGE SCALE GENOMIC DNA]</scope>
    <source>
        <strain evidence="2 3">Poly51</strain>
    </source>
</reference>
<organism evidence="2 3">
    <name type="scientific">Rubripirellula tenax</name>
    <dbReference type="NCBI Taxonomy" id="2528015"/>
    <lineage>
        <taxon>Bacteria</taxon>
        <taxon>Pseudomonadati</taxon>
        <taxon>Planctomycetota</taxon>
        <taxon>Planctomycetia</taxon>
        <taxon>Pirellulales</taxon>
        <taxon>Pirellulaceae</taxon>
        <taxon>Rubripirellula</taxon>
    </lineage>
</organism>
<comment type="caution">
    <text evidence="2">The sequence shown here is derived from an EMBL/GenBank/DDBJ whole genome shotgun (WGS) entry which is preliminary data.</text>
</comment>
<evidence type="ECO:0000256" key="1">
    <source>
        <dbReference type="SAM" id="SignalP"/>
    </source>
</evidence>
<dbReference type="OrthoDB" id="268023at2"/>
<name>A0A5C6EJ72_9BACT</name>
<dbReference type="EMBL" id="SJPW01000006">
    <property type="protein sequence ID" value="TWU48544.1"/>
    <property type="molecule type" value="Genomic_DNA"/>
</dbReference>